<keyword evidence="2" id="KW-1185">Reference proteome</keyword>
<reference evidence="1 2" key="1">
    <citation type="submission" date="2019-07" db="EMBL/GenBank/DDBJ databases">
        <authorList>
            <person name="Jastrzebski P J."/>
            <person name="Paukszto L."/>
            <person name="Jastrzebski P J."/>
        </authorList>
    </citation>
    <scope>NUCLEOTIDE SEQUENCE [LARGE SCALE GENOMIC DNA]</scope>
    <source>
        <strain evidence="1 2">WMS-il1</strain>
    </source>
</reference>
<gene>
    <name evidence="1" type="ORF">WMSIL1_LOCUS11853</name>
</gene>
<organism evidence="1 2">
    <name type="scientific">Hymenolepis diminuta</name>
    <name type="common">Rat tapeworm</name>
    <dbReference type="NCBI Taxonomy" id="6216"/>
    <lineage>
        <taxon>Eukaryota</taxon>
        <taxon>Metazoa</taxon>
        <taxon>Spiralia</taxon>
        <taxon>Lophotrochozoa</taxon>
        <taxon>Platyhelminthes</taxon>
        <taxon>Cestoda</taxon>
        <taxon>Eucestoda</taxon>
        <taxon>Cyclophyllidea</taxon>
        <taxon>Hymenolepididae</taxon>
        <taxon>Hymenolepis</taxon>
    </lineage>
</organism>
<dbReference type="PANTHER" id="PTHR38681:SF1">
    <property type="entry name" value="RETROVIRUS-RELATED POL POLYPROTEIN FROM TRANSPOSON 412-LIKE PROTEIN"/>
    <property type="match status" value="1"/>
</dbReference>
<protein>
    <submittedName>
        <fullName evidence="1">Uncharacterized protein</fullName>
    </submittedName>
</protein>
<evidence type="ECO:0000313" key="1">
    <source>
        <dbReference type="EMBL" id="VUZ53597.1"/>
    </source>
</evidence>
<dbReference type="Proteomes" id="UP000321570">
    <property type="component" value="Unassembled WGS sequence"/>
</dbReference>
<evidence type="ECO:0000313" key="2">
    <source>
        <dbReference type="Proteomes" id="UP000321570"/>
    </source>
</evidence>
<sequence length="144" mass="16653">MRDLAAETFVERWVATFGNACAPTYKLFKPSPSNLEYNPIVIPTNLKTCSHFFLRHDTVLRPIQPTYDGPFKVLQRGEKTFTILQNDKEHVVPMDRVISTYLDKLVTDNASPVFHPNPPVKETEKPISFTRSGRHVRFLYLYKV</sequence>
<name>A0A564Z239_HYMDI</name>
<dbReference type="PANTHER" id="PTHR38681">
    <property type="entry name" value="RETROVIRUS-RELATED POL POLYPROTEIN FROM TRANSPOSON 412-LIKE PROTEIN-RELATED"/>
    <property type="match status" value="1"/>
</dbReference>
<proteinExistence type="predicted"/>
<accession>A0A564Z239</accession>
<dbReference type="AlphaFoldDB" id="A0A564Z239"/>
<dbReference type="EMBL" id="CABIJS010000555">
    <property type="protein sequence ID" value="VUZ53597.1"/>
    <property type="molecule type" value="Genomic_DNA"/>
</dbReference>